<dbReference type="EMBL" id="ATBP01000125">
    <property type="protein sequence ID" value="ETR72656.1"/>
    <property type="molecule type" value="Genomic_DNA"/>
</dbReference>
<dbReference type="Proteomes" id="UP000189670">
    <property type="component" value="Unassembled WGS sequence"/>
</dbReference>
<keyword evidence="4 7" id="KW-0812">Transmembrane</keyword>
<feature type="transmembrane region" description="Helical" evidence="7">
    <location>
        <begin position="439"/>
        <end position="461"/>
    </location>
</feature>
<sequence>MKDDIIHYLLTIVYMVTDYIIINATIVSAYFIYRFLSIGKEVVYSVYELSMGSMIASGIIVLSLMTVQAYDKESSLLNMKEIEHVIKGLTLGFLIVGMGLVLGRLLISRYVFVFSYTLTIFSVTAVRMSYFHILSNNPFKKWFQKRILIYGVDSLGINLYRALVNSPKMRIQPVGFIDNTLDRVGQKVHESGFHTSNAIEILGQLEDIPQLIQALKIDAIYVSAQCFSSQALKCIFDQLRATAVQIVLIPDYQSLMSSRAQMHQIDDIPVIVNLTNPGQSYLWIKRLIDLLIGMCLALFVIVLIPLFGLLIKWDSKGPIFFCQKRVGKDRQAFTIYKFRTMHSQNNPYKIKPEDAKDERITTIGRWLRKTSLDELPQIFNVIKGDMSLVGPRPEMPFIVDTYQREHMERLSVKPGITGLWQLAGDRNKPIHENMMYDRYYIQNMSFFLDIAILVNTCFYAFKGR</sequence>
<dbReference type="SUPFAM" id="SSF51735">
    <property type="entry name" value="NAD(P)-binding Rossmann-fold domains"/>
    <property type="match status" value="1"/>
</dbReference>
<accession>A0A1V1PD05</accession>
<keyword evidence="3 9" id="KW-0808">Transferase</keyword>
<keyword evidence="6 7" id="KW-0472">Membrane</keyword>
<feature type="transmembrane region" description="Helical" evidence="7">
    <location>
        <begin position="12"/>
        <end position="33"/>
    </location>
</feature>
<feature type="transmembrane region" description="Helical" evidence="7">
    <location>
        <begin position="290"/>
        <end position="311"/>
    </location>
</feature>
<dbReference type="NCBIfam" id="TIGR03025">
    <property type="entry name" value="EPS_sugtrans"/>
    <property type="match status" value="1"/>
</dbReference>
<dbReference type="InterPro" id="IPR017475">
    <property type="entry name" value="EPS_sugar_tfrase"/>
</dbReference>
<evidence type="ECO:0000256" key="5">
    <source>
        <dbReference type="ARBA" id="ARBA00022989"/>
    </source>
</evidence>
<name>A0A1V1PD05_9BACT</name>
<feature type="transmembrane region" description="Helical" evidence="7">
    <location>
        <begin position="88"/>
        <end position="107"/>
    </location>
</feature>
<dbReference type="GO" id="GO:0016020">
    <property type="term" value="C:membrane"/>
    <property type="evidence" value="ECO:0007669"/>
    <property type="project" value="UniProtKB-SubCell"/>
</dbReference>
<dbReference type="AlphaFoldDB" id="A0A1V1PD05"/>
<feature type="transmembrane region" description="Helical" evidence="7">
    <location>
        <begin position="113"/>
        <end position="134"/>
    </location>
</feature>
<evidence type="ECO:0000259" key="8">
    <source>
        <dbReference type="Pfam" id="PF02397"/>
    </source>
</evidence>
<dbReference type="Pfam" id="PF02397">
    <property type="entry name" value="Bac_transf"/>
    <property type="match status" value="1"/>
</dbReference>
<dbReference type="PANTHER" id="PTHR30576:SF0">
    <property type="entry name" value="UNDECAPRENYL-PHOSPHATE N-ACETYLGALACTOSAMINYL 1-PHOSPHATE TRANSFERASE-RELATED"/>
    <property type="match status" value="1"/>
</dbReference>
<evidence type="ECO:0000256" key="4">
    <source>
        <dbReference type="ARBA" id="ARBA00022692"/>
    </source>
</evidence>
<dbReference type="InterPro" id="IPR036291">
    <property type="entry name" value="NAD(P)-bd_dom_sf"/>
</dbReference>
<feature type="transmembrane region" description="Helical" evidence="7">
    <location>
        <begin position="45"/>
        <end position="67"/>
    </location>
</feature>
<dbReference type="Pfam" id="PF13727">
    <property type="entry name" value="CoA_binding_3"/>
    <property type="match status" value="1"/>
</dbReference>
<proteinExistence type="inferred from homology"/>
<dbReference type="Gene3D" id="3.40.50.720">
    <property type="entry name" value="NAD(P)-binding Rossmann-like Domain"/>
    <property type="match status" value="1"/>
</dbReference>
<gene>
    <name evidence="9" type="ORF">OMM_01541</name>
</gene>
<evidence type="ECO:0000256" key="3">
    <source>
        <dbReference type="ARBA" id="ARBA00022679"/>
    </source>
</evidence>
<dbReference type="GO" id="GO:0016780">
    <property type="term" value="F:phosphotransferase activity, for other substituted phosphate groups"/>
    <property type="evidence" value="ECO:0007669"/>
    <property type="project" value="TreeGrafter"/>
</dbReference>
<evidence type="ECO:0000313" key="9">
    <source>
        <dbReference type="EMBL" id="ETR72656.1"/>
    </source>
</evidence>
<evidence type="ECO:0000256" key="1">
    <source>
        <dbReference type="ARBA" id="ARBA00004141"/>
    </source>
</evidence>
<evidence type="ECO:0000256" key="6">
    <source>
        <dbReference type="ARBA" id="ARBA00023136"/>
    </source>
</evidence>
<evidence type="ECO:0000256" key="7">
    <source>
        <dbReference type="SAM" id="Phobius"/>
    </source>
</evidence>
<dbReference type="PANTHER" id="PTHR30576">
    <property type="entry name" value="COLANIC BIOSYNTHESIS UDP-GLUCOSE LIPID CARRIER TRANSFERASE"/>
    <property type="match status" value="1"/>
</dbReference>
<comment type="similarity">
    <text evidence="2">Belongs to the bacterial sugar transferase family.</text>
</comment>
<comment type="subcellular location">
    <subcellularLocation>
        <location evidence="1">Membrane</location>
        <topology evidence="1">Multi-pass membrane protein</topology>
    </subcellularLocation>
</comment>
<reference evidence="10" key="1">
    <citation type="submission" date="2012-11" db="EMBL/GenBank/DDBJ databases">
        <authorList>
            <person name="Lucero-Rivera Y.E."/>
            <person name="Tovar-Ramirez D."/>
        </authorList>
    </citation>
    <scope>NUCLEOTIDE SEQUENCE [LARGE SCALE GENOMIC DNA]</scope>
    <source>
        <strain evidence="10">Araruama</strain>
    </source>
</reference>
<feature type="domain" description="Bacterial sugar transferase" evidence="8">
    <location>
        <begin position="285"/>
        <end position="461"/>
    </location>
</feature>
<protein>
    <submittedName>
        <fullName evidence="9">Undecaprenyl-phosphate galactosephosphotransferase</fullName>
    </submittedName>
</protein>
<keyword evidence="5 7" id="KW-1133">Transmembrane helix</keyword>
<evidence type="ECO:0000256" key="2">
    <source>
        <dbReference type="ARBA" id="ARBA00006464"/>
    </source>
</evidence>
<organism evidence="9 10">
    <name type="scientific">Candidatus Magnetoglobus multicellularis str. Araruama</name>
    <dbReference type="NCBI Taxonomy" id="890399"/>
    <lineage>
        <taxon>Bacteria</taxon>
        <taxon>Pseudomonadati</taxon>
        <taxon>Thermodesulfobacteriota</taxon>
        <taxon>Desulfobacteria</taxon>
        <taxon>Desulfobacterales</taxon>
        <taxon>Desulfobacteraceae</taxon>
        <taxon>Candidatus Magnetoglobus</taxon>
    </lineage>
</organism>
<evidence type="ECO:0000313" key="10">
    <source>
        <dbReference type="Proteomes" id="UP000189670"/>
    </source>
</evidence>
<dbReference type="InterPro" id="IPR003362">
    <property type="entry name" value="Bact_transf"/>
</dbReference>
<comment type="caution">
    <text evidence="9">The sequence shown here is derived from an EMBL/GenBank/DDBJ whole genome shotgun (WGS) entry which is preliminary data.</text>
</comment>